<evidence type="ECO:0000256" key="2">
    <source>
        <dbReference type="ARBA" id="ARBA00022438"/>
    </source>
</evidence>
<organism evidence="7 8">
    <name type="scientific">Caldalkalibacillus horti</name>
    <dbReference type="NCBI Taxonomy" id="77523"/>
    <lineage>
        <taxon>Bacteria</taxon>
        <taxon>Bacillati</taxon>
        <taxon>Bacillota</taxon>
        <taxon>Bacilli</taxon>
        <taxon>Bacillales</taxon>
        <taxon>Bacillaceae</taxon>
        <taxon>Caldalkalibacillus</taxon>
    </lineage>
</organism>
<evidence type="ECO:0000256" key="3">
    <source>
        <dbReference type="ARBA" id="ARBA00022670"/>
    </source>
</evidence>
<dbReference type="InterPro" id="IPR051464">
    <property type="entry name" value="Peptidase_M42_aminopept"/>
</dbReference>
<dbReference type="Proteomes" id="UP001235840">
    <property type="component" value="Unassembled WGS sequence"/>
</dbReference>
<comment type="caution">
    <text evidence="7">The sequence shown here is derived from an EMBL/GenBank/DDBJ whole genome shotgun (WGS) entry which is preliminary data.</text>
</comment>
<accession>A0ABT9W2M3</accession>
<evidence type="ECO:0000313" key="7">
    <source>
        <dbReference type="EMBL" id="MDQ0167503.1"/>
    </source>
</evidence>
<dbReference type="SUPFAM" id="SSF53187">
    <property type="entry name" value="Zn-dependent exopeptidases"/>
    <property type="match status" value="1"/>
</dbReference>
<dbReference type="CDD" id="cd05656">
    <property type="entry name" value="M42_Frv"/>
    <property type="match status" value="1"/>
</dbReference>
<keyword evidence="8" id="KW-1185">Reference proteome</keyword>
<dbReference type="GO" id="GO:0008810">
    <property type="term" value="F:cellulase activity"/>
    <property type="evidence" value="ECO:0007669"/>
    <property type="project" value="UniProtKB-EC"/>
</dbReference>
<dbReference type="RefSeq" id="WP_307396461.1">
    <property type="nucleotide sequence ID" value="NZ_BAAADK010000001.1"/>
</dbReference>
<keyword evidence="4" id="KW-0479">Metal-binding</keyword>
<reference evidence="7 8" key="1">
    <citation type="submission" date="2023-07" db="EMBL/GenBank/DDBJ databases">
        <title>Genomic Encyclopedia of Type Strains, Phase IV (KMG-IV): sequencing the most valuable type-strain genomes for metagenomic binning, comparative biology and taxonomic classification.</title>
        <authorList>
            <person name="Goeker M."/>
        </authorList>
    </citation>
    <scope>NUCLEOTIDE SEQUENCE [LARGE SCALE GENOMIC DNA]</scope>
    <source>
        <strain evidence="7 8">DSM 12751</strain>
    </source>
</reference>
<dbReference type="PANTHER" id="PTHR32481">
    <property type="entry name" value="AMINOPEPTIDASE"/>
    <property type="match status" value="1"/>
</dbReference>
<dbReference type="EC" id="3.2.1.4" evidence="7"/>
<proteinExistence type="inferred from homology"/>
<dbReference type="Gene3D" id="3.40.630.10">
    <property type="entry name" value="Zn peptidases"/>
    <property type="match status" value="1"/>
</dbReference>
<comment type="similarity">
    <text evidence="1 6">Belongs to the peptidase M42 family.</text>
</comment>
<keyword evidence="3" id="KW-0645">Protease</keyword>
<evidence type="ECO:0000256" key="5">
    <source>
        <dbReference type="ARBA" id="ARBA00022801"/>
    </source>
</evidence>
<dbReference type="SUPFAM" id="SSF101821">
    <property type="entry name" value="Aminopeptidase/glucanase lid domain"/>
    <property type="match status" value="1"/>
</dbReference>
<name>A0ABT9W2M3_9BACI</name>
<dbReference type="Pfam" id="PF05343">
    <property type="entry name" value="Peptidase_M42"/>
    <property type="match status" value="1"/>
</dbReference>
<sequence length="358" mass="39144">MKDLLQQLTSLIGPPGFEEEVARFVYKEAKKYADEVRIDALGNVIALKKGRGSAPSVLLSAHMDETGFVVKKIEPNGLIRFEKNGGHDDRIILAQKVKLRTETGYVKGVIGTISAHFMKYDDPQKVRKHAQLYIDVGASNAEEVHSMGIEVGTPIGWDSELDFIGQADGVSRLVGKSFDDRASCAILLELLKELKEQPSSGDVYAVFSVQEEVGLRGAQVAAYHVQPDVALAVDTTAVSDTFEEMMDGTLALGKGAGIKVLDFSLVAHPWVRKRLVEVAKKKEINYQMEVFPGIGTDGGALATSLGGIPTGVVSIPTRYAHSPVEVMDWKDFEACYQLVEQFVRSLEDGTEIRFVDVE</sequence>
<evidence type="ECO:0000256" key="1">
    <source>
        <dbReference type="ARBA" id="ARBA00006272"/>
    </source>
</evidence>
<dbReference type="EMBL" id="JAUSTY010000016">
    <property type="protein sequence ID" value="MDQ0167503.1"/>
    <property type="molecule type" value="Genomic_DNA"/>
</dbReference>
<dbReference type="Gene3D" id="2.40.30.40">
    <property type="entry name" value="Peptidase M42, domain 2"/>
    <property type="match status" value="1"/>
</dbReference>
<evidence type="ECO:0000256" key="6">
    <source>
        <dbReference type="PIRNR" id="PIRNR001123"/>
    </source>
</evidence>
<evidence type="ECO:0000313" key="8">
    <source>
        <dbReference type="Proteomes" id="UP001235840"/>
    </source>
</evidence>
<dbReference type="InterPro" id="IPR023367">
    <property type="entry name" value="Peptidase_M42_dom2"/>
</dbReference>
<evidence type="ECO:0000256" key="4">
    <source>
        <dbReference type="ARBA" id="ARBA00022723"/>
    </source>
</evidence>
<dbReference type="InterPro" id="IPR008007">
    <property type="entry name" value="Peptidase_M42"/>
</dbReference>
<dbReference type="PIRSF" id="PIRSF001123">
    <property type="entry name" value="PepA_GA"/>
    <property type="match status" value="1"/>
</dbReference>
<protein>
    <submittedName>
        <fullName evidence="7">Endoglucanase</fullName>
        <ecNumber evidence="7">3.2.1.4</ecNumber>
    </submittedName>
</protein>
<keyword evidence="2" id="KW-0031">Aminopeptidase</keyword>
<keyword evidence="5 7" id="KW-0378">Hydrolase</keyword>
<keyword evidence="7" id="KW-0326">Glycosidase</keyword>
<dbReference type="PANTHER" id="PTHR32481:SF0">
    <property type="entry name" value="AMINOPEPTIDASE YPDE-RELATED"/>
    <property type="match status" value="1"/>
</dbReference>
<gene>
    <name evidence="7" type="ORF">J2S11_003428</name>
</gene>